<feature type="transmembrane region" description="Helical" evidence="2">
    <location>
        <begin position="206"/>
        <end position="228"/>
    </location>
</feature>
<proteinExistence type="predicted"/>
<dbReference type="Proteomes" id="UP000612585">
    <property type="component" value="Unassembled WGS sequence"/>
</dbReference>
<sequence>MTDVSTSAWAFAVARGHTAGYQLLLAPDFLVAARESGLLLNQVQGEVPEPGPPAIADIAGPASGPLCVVHRTARLLGADVGATRQPQAALLDRAGRPLVLAYGFVCRGIRVAADDDRDLLRAREEAVATYRQFYAAEADFVPAQSHAYPLRSAVTPLDRQTDLGRAPGHGQVTGGAATPAAAQREAPWTSQILPTRPGPPPARRRTALLAGLLVAVLAVFGITAAFVYRGQADEPTVEQVAVPNVIGRNEADATQRLRDEGLVPEIEWVPNGGPAGTVVASDPEPGGRVPRGSTVRLTVSSGPGGTSPPPSTAGSPTSAPPSSRPPR</sequence>
<evidence type="ECO:0000313" key="5">
    <source>
        <dbReference type="Proteomes" id="UP000612585"/>
    </source>
</evidence>
<dbReference type="Gene3D" id="3.30.10.20">
    <property type="match status" value="1"/>
</dbReference>
<name>A0A8J4E6D0_9ACTN</name>
<dbReference type="PROSITE" id="PS51178">
    <property type="entry name" value="PASTA"/>
    <property type="match status" value="1"/>
</dbReference>
<evidence type="ECO:0000256" key="1">
    <source>
        <dbReference type="SAM" id="MobiDB-lite"/>
    </source>
</evidence>
<comment type="caution">
    <text evidence="4">The sequence shown here is derived from an EMBL/GenBank/DDBJ whole genome shotgun (WGS) entry which is preliminary data.</text>
</comment>
<evidence type="ECO:0000313" key="4">
    <source>
        <dbReference type="EMBL" id="GIJ63296.1"/>
    </source>
</evidence>
<keyword evidence="2" id="KW-1133">Transmembrane helix</keyword>
<dbReference type="RefSeq" id="WP_204009461.1">
    <property type="nucleotide sequence ID" value="NZ_BOPG01000091.1"/>
</dbReference>
<accession>A0A8J4E6D0</accession>
<reference evidence="4" key="1">
    <citation type="submission" date="2021-01" db="EMBL/GenBank/DDBJ databases">
        <title>Whole genome shotgun sequence of Virgisporangium aurantiacum NBRC 16421.</title>
        <authorList>
            <person name="Komaki H."/>
            <person name="Tamura T."/>
        </authorList>
    </citation>
    <scope>NUCLEOTIDE SEQUENCE</scope>
    <source>
        <strain evidence="4">NBRC 16421</strain>
    </source>
</reference>
<keyword evidence="5" id="KW-1185">Reference proteome</keyword>
<dbReference type="AlphaFoldDB" id="A0A8J4E6D0"/>
<protein>
    <recommendedName>
        <fullName evidence="3">PASTA domain-containing protein</fullName>
    </recommendedName>
</protein>
<dbReference type="EMBL" id="BOPG01000091">
    <property type="protein sequence ID" value="GIJ63296.1"/>
    <property type="molecule type" value="Genomic_DNA"/>
</dbReference>
<dbReference type="CDD" id="cd06577">
    <property type="entry name" value="PASTA_pknB"/>
    <property type="match status" value="1"/>
</dbReference>
<feature type="region of interest" description="Disordered" evidence="1">
    <location>
        <begin position="271"/>
        <end position="327"/>
    </location>
</feature>
<evidence type="ECO:0000256" key="2">
    <source>
        <dbReference type="SAM" id="Phobius"/>
    </source>
</evidence>
<keyword evidence="2" id="KW-0472">Membrane</keyword>
<dbReference type="InterPro" id="IPR005543">
    <property type="entry name" value="PASTA_dom"/>
</dbReference>
<feature type="domain" description="PASTA" evidence="3">
    <location>
        <begin position="236"/>
        <end position="301"/>
    </location>
</feature>
<evidence type="ECO:0000259" key="3">
    <source>
        <dbReference type="PROSITE" id="PS51178"/>
    </source>
</evidence>
<gene>
    <name evidence="4" type="ORF">Vau01_108120</name>
</gene>
<feature type="compositionally biased region" description="Pro residues" evidence="1">
    <location>
        <begin position="318"/>
        <end position="327"/>
    </location>
</feature>
<keyword evidence="2" id="KW-0812">Transmembrane</keyword>
<organism evidence="4 5">
    <name type="scientific">Virgisporangium aurantiacum</name>
    <dbReference type="NCBI Taxonomy" id="175570"/>
    <lineage>
        <taxon>Bacteria</taxon>
        <taxon>Bacillati</taxon>
        <taxon>Actinomycetota</taxon>
        <taxon>Actinomycetes</taxon>
        <taxon>Micromonosporales</taxon>
        <taxon>Micromonosporaceae</taxon>
        <taxon>Virgisporangium</taxon>
    </lineage>
</organism>
<dbReference type="Pfam" id="PF03793">
    <property type="entry name" value="PASTA"/>
    <property type="match status" value="1"/>
</dbReference>
<dbReference type="SMART" id="SM00740">
    <property type="entry name" value="PASTA"/>
    <property type="match status" value="1"/>
</dbReference>